<reference evidence="3 4" key="1">
    <citation type="journal article" date="2013" name="Genome Announc.">
        <title>Genome of the haloarchaeon Natronomonas moolapensis, a neutrophilic member of a previously haloalkaliphilic genus.</title>
        <authorList>
            <person name="Dyall-Smith M.L."/>
            <person name="Pfeiffer F."/>
            <person name="Oberwinkler T."/>
            <person name="Klee K."/>
            <person name="Rampp M."/>
            <person name="Palm P."/>
            <person name="Gross K."/>
            <person name="Schuster S.C."/>
            <person name="Oesterhelt D."/>
        </authorList>
    </citation>
    <scope>NUCLEOTIDE SEQUENCE [LARGE SCALE GENOMIC DNA]</scope>
    <source>
        <strain evidence="4">DSM 18674 / JCM 14361 / 8.8.11</strain>
    </source>
</reference>
<feature type="region of interest" description="Disordered" evidence="1">
    <location>
        <begin position="20"/>
        <end position="63"/>
    </location>
</feature>
<dbReference type="KEGG" id="nmo:Nmlp_3740"/>
<dbReference type="OrthoDB" id="14917at2157"/>
<dbReference type="eggNOG" id="arCOG00229">
    <property type="taxonomic scope" value="Archaea"/>
</dbReference>
<dbReference type="Proteomes" id="UP000011867">
    <property type="component" value="Chromosome"/>
</dbReference>
<feature type="compositionally biased region" description="Acidic residues" evidence="1">
    <location>
        <begin position="31"/>
        <end position="44"/>
    </location>
</feature>
<dbReference type="Gene3D" id="3.40.190.10">
    <property type="entry name" value="Periplasmic binding protein-like II"/>
    <property type="match status" value="2"/>
</dbReference>
<accession>M1XTN9</accession>
<dbReference type="PANTHER" id="PTHR37945:SF1">
    <property type="entry name" value="EXTRACELLULAR TUNGSTATE BINDING PROTEIN"/>
    <property type="match status" value="1"/>
</dbReference>
<dbReference type="InterPro" id="IPR024370">
    <property type="entry name" value="PBP_domain"/>
</dbReference>
<evidence type="ECO:0000313" key="4">
    <source>
        <dbReference type="Proteomes" id="UP000011867"/>
    </source>
</evidence>
<protein>
    <submittedName>
        <fullName evidence="3">ABC-type transport system periplasmic substrate-binding protein (Probable substrate tungstate)</fullName>
    </submittedName>
</protein>
<feature type="domain" description="PBP" evidence="2">
    <location>
        <begin position="65"/>
        <end position="288"/>
    </location>
</feature>
<sequence>MTIQRRRFIAAIGTGALAGVAGCSQQSGGGDESDDSDDSGEMDGSDSSSNGGSDDGPGVAGETLTLTTTTSTYDTGLLDAIHPDFEEMYGVSVDAVAQGTGAALETARNGDSDIVMVHARGLEDEFMRNGYGVNRRDLMFNDFVIVGPTDDPAGIEGMGSATEALTAIADAEAAFVSRGDNSGTHTKELNLWDAADTDPGGDWYQETGSGMGEALNIANQQGAYTLSDRGTFISQRSEIDLTILVQGPIEDGPEILANPYGVMAVNPGVHDNANYDLAMAYIGWITSPGVQGMISEYEANGEQLFFPEAISEDPDFQQYVPDGWSSDE</sequence>
<dbReference type="RefSeq" id="WP_015410581.1">
    <property type="nucleotide sequence ID" value="NC_020388.1"/>
</dbReference>
<keyword evidence="4" id="KW-1185">Reference proteome</keyword>
<name>M1XTN9_NATM8</name>
<dbReference type="HOGENOM" id="CLU_061511_0_0_2"/>
<dbReference type="PROSITE" id="PS51257">
    <property type="entry name" value="PROKAR_LIPOPROTEIN"/>
    <property type="match status" value="1"/>
</dbReference>
<dbReference type="Pfam" id="PF12849">
    <property type="entry name" value="PBP_like_2"/>
    <property type="match status" value="1"/>
</dbReference>
<evidence type="ECO:0000256" key="1">
    <source>
        <dbReference type="SAM" id="MobiDB-lite"/>
    </source>
</evidence>
<evidence type="ECO:0000259" key="2">
    <source>
        <dbReference type="Pfam" id="PF12849"/>
    </source>
</evidence>
<dbReference type="GeneID" id="14652038"/>
<dbReference type="SUPFAM" id="SSF53850">
    <property type="entry name" value="Periplasmic binding protein-like II"/>
    <property type="match status" value="1"/>
</dbReference>
<dbReference type="EMBL" id="HF582854">
    <property type="protein sequence ID" value="CCQ37854.1"/>
    <property type="molecule type" value="Genomic_DNA"/>
</dbReference>
<dbReference type="InterPro" id="IPR052738">
    <property type="entry name" value="ABC-Tungstate_binding"/>
</dbReference>
<dbReference type="STRING" id="268739.Nmlp_3740"/>
<dbReference type="AlphaFoldDB" id="M1XTN9"/>
<dbReference type="PANTHER" id="PTHR37945">
    <property type="entry name" value="EXTRACELLULAR TUNGSTATE BINDING PROTEIN"/>
    <property type="match status" value="1"/>
</dbReference>
<organism evidence="3 4">
    <name type="scientific">Natronomonas moolapensis (strain DSM 18674 / CECT 7526 / JCM 14361 / 8.8.11)</name>
    <dbReference type="NCBI Taxonomy" id="268739"/>
    <lineage>
        <taxon>Archaea</taxon>
        <taxon>Methanobacteriati</taxon>
        <taxon>Methanobacteriota</taxon>
        <taxon>Stenosarchaea group</taxon>
        <taxon>Halobacteria</taxon>
        <taxon>Halobacteriales</taxon>
        <taxon>Natronomonadaceae</taxon>
        <taxon>Natronomonas</taxon>
    </lineage>
</organism>
<evidence type="ECO:0000313" key="3">
    <source>
        <dbReference type="EMBL" id="CCQ37854.1"/>
    </source>
</evidence>
<gene>
    <name evidence="3" type="primary">tupA</name>
    <name evidence="3" type="ordered locus">Nmlp_3740</name>
</gene>
<proteinExistence type="predicted"/>